<protein>
    <recommendedName>
        <fullName evidence="7">PUM-HD domain-containing protein</fullName>
    </recommendedName>
</protein>
<evidence type="ECO:0000256" key="5">
    <source>
        <dbReference type="ARBA" id="ARBA00022884"/>
    </source>
</evidence>
<evidence type="ECO:0000256" key="6">
    <source>
        <dbReference type="PROSITE-ProRule" id="PRU00317"/>
    </source>
</evidence>
<accession>A0A2I0JYH3</accession>
<dbReference type="GO" id="GO:0005737">
    <property type="term" value="C:cytoplasm"/>
    <property type="evidence" value="ECO:0007669"/>
    <property type="project" value="UniProtKB-SubCell"/>
</dbReference>
<dbReference type="SMART" id="SM00025">
    <property type="entry name" value="Pumilio"/>
    <property type="match status" value="5"/>
</dbReference>
<proteinExistence type="predicted"/>
<dbReference type="AlphaFoldDB" id="A0A2I0JYH3"/>
<dbReference type="PANTHER" id="PTHR12537">
    <property type="entry name" value="RNA BINDING PROTEIN PUMILIO-RELATED"/>
    <property type="match status" value="1"/>
</dbReference>
<organism evidence="8 9">
    <name type="scientific">Punica granatum</name>
    <name type="common">Pomegranate</name>
    <dbReference type="NCBI Taxonomy" id="22663"/>
    <lineage>
        <taxon>Eukaryota</taxon>
        <taxon>Viridiplantae</taxon>
        <taxon>Streptophyta</taxon>
        <taxon>Embryophyta</taxon>
        <taxon>Tracheophyta</taxon>
        <taxon>Spermatophyta</taxon>
        <taxon>Magnoliopsida</taxon>
        <taxon>eudicotyledons</taxon>
        <taxon>Gunneridae</taxon>
        <taxon>Pentapetalae</taxon>
        <taxon>rosids</taxon>
        <taxon>malvids</taxon>
        <taxon>Myrtales</taxon>
        <taxon>Lythraceae</taxon>
        <taxon>Punica</taxon>
    </lineage>
</organism>
<keyword evidence="2" id="KW-0963">Cytoplasm</keyword>
<evidence type="ECO:0000256" key="3">
    <source>
        <dbReference type="ARBA" id="ARBA00022737"/>
    </source>
</evidence>
<dbReference type="Pfam" id="PF00806">
    <property type="entry name" value="PUF"/>
    <property type="match status" value="5"/>
</dbReference>
<name>A0A2I0JYH3_PUNGR</name>
<dbReference type="Proteomes" id="UP000233551">
    <property type="component" value="Unassembled WGS sequence"/>
</dbReference>
<gene>
    <name evidence="8" type="ORF">CRG98_018247</name>
</gene>
<keyword evidence="4" id="KW-0810">Translation regulation</keyword>
<sequence>MVVNSLRPCIVILMKNTNGNHVAQRCLQHLMPEYSQFLFDAAAAYCVELATDRHGCCVLQKCLNYAGGKQRRRLIQEITSNALVLSQDPFGNYVVQFIFELQIPQATIEILDQLEGNYADLSMQKYSSNVVEKCLEYGGEERRGHIIQELIGNPRLDQIMQDPYGNFVIQAALNWSKGAAKSALVEAVEAHVPLLRTSPYGKKVLSCSSLKK</sequence>
<dbReference type="InterPro" id="IPR011989">
    <property type="entry name" value="ARM-like"/>
</dbReference>
<feature type="repeat" description="Pumilio" evidence="6">
    <location>
        <begin position="5"/>
        <end position="40"/>
    </location>
</feature>
<dbReference type="Gene3D" id="1.25.10.10">
    <property type="entry name" value="Leucine-rich Repeat Variant"/>
    <property type="match status" value="1"/>
</dbReference>
<evidence type="ECO:0000259" key="7">
    <source>
        <dbReference type="PROSITE" id="PS50303"/>
    </source>
</evidence>
<feature type="domain" description="PUM-HD" evidence="7">
    <location>
        <begin position="1"/>
        <end position="212"/>
    </location>
</feature>
<evidence type="ECO:0000256" key="2">
    <source>
        <dbReference type="ARBA" id="ARBA00022490"/>
    </source>
</evidence>
<reference evidence="8 9" key="1">
    <citation type="submission" date="2017-11" db="EMBL/GenBank/DDBJ databases">
        <title>De-novo sequencing of pomegranate (Punica granatum L.) genome.</title>
        <authorList>
            <person name="Akparov Z."/>
            <person name="Amiraslanov A."/>
            <person name="Hajiyeva S."/>
            <person name="Abbasov M."/>
            <person name="Kaur K."/>
            <person name="Hamwieh A."/>
            <person name="Solovyev V."/>
            <person name="Salamov A."/>
            <person name="Braich B."/>
            <person name="Kosarev P."/>
            <person name="Mahmoud A."/>
            <person name="Hajiyev E."/>
            <person name="Babayeva S."/>
            <person name="Izzatullayeva V."/>
            <person name="Mammadov A."/>
            <person name="Mammadov A."/>
            <person name="Sharifova S."/>
            <person name="Ojaghi J."/>
            <person name="Eynullazada K."/>
            <person name="Bayramov B."/>
            <person name="Abdulazimova A."/>
            <person name="Shahmuradov I."/>
        </authorList>
    </citation>
    <scope>NUCLEOTIDE SEQUENCE [LARGE SCALE GENOMIC DNA]</scope>
    <source>
        <strain evidence="9">cv. AG2017</strain>
        <tissue evidence="8">Leaf</tissue>
    </source>
</reference>
<dbReference type="SUPFAM" id="SSF48371">
    <property type="entry name" value="ARM repeat"/>
    <property type="match status" value="1"/>
</dbReference>
<keyword evidence="5" id="KW-0694">RNA-binding</keyword>
<feature type="repeat" description="Pumilio" evidence="6">
    <location>
        <begin position="77"/>
        <end position="112"/>
    </location>
</feature>
<keyword evidence="9" id="KW-1185">Reference proteome</keyword>
<feature type="repeat" description="Pumilio" evidence="6">
    <location>
        <begin position="113"/>
        <end position="148"/>
    </location>
</feature>
<evidence type="ECO:0000256" key="1">
    <source>
        <dbReference type="ARBA" id="ARBA00004496"/>
    </source>
</evidence>
<dbReference type="PROSITE" id="PS50302">
    <property type="entry name" value="PUM"/>
    <property type="match status" value="5"/>
</dbReference>
<dbReference type="EMBL" id="PGOL01001047">
    <property type="protein sequence ID" value="PKI61345.1"/>
    <property type="molecule type" value="Genomic_DNA"/>
</dbReference>
<keyword evidence="3" id="KW-0677">Repeat</keyword>
<dbReference type="InterPro" id="IPR016024">
    <property type="entry name" value="ARM-type_fold"/>
</dbReference>
<dbReference type="InterPro" id="IPR001313">
    <property type="entry name" value="Pumilio_RNA-bd_rpt"/>
</dbReference>
<dbReference type="PANTHER" id="PTHR12537:SF147">
    <property type="entry name" value="PUMILIO HOMOLOG 12"/>
    <property type="match status" value="1"/>
</dbReference>
<dbReference type="STRING" id="22663.A0A2I0JYH3"/>
<dbReference type="GO" id="GO:0003729">
    <property type="term" value="F:mRNA binding"/>
    <property type="evidence" value="ECO:0007669"/>
    <property type="project" value="TreeGrafter"/>
</dbReference>
<evidence type="ECO:0000313" key="9">
    <source>
        <dbReference type="Proteomes" id="UP000233551"/>
    </source>
</evidence>
<comment type="caution">
    <text evidence="8">The sequence shown here is derived from an EMBL/GenBank/DDBJ whole genome shotgun (WGS) entry which is preliminary data.</text>
</comment>
<dbReference type="GO" id="GO:0006417">
    <property type="term" value="P:regulation of translation"/>
    <property type="evidence" value="ECO:0007669"/>
    <property type="project" value="UniProtKB-KW"/>
</dbReference>
<dbReference type="PROSITE" id="PS50303">
    <property type="entry name" value="PUM_HD"/>
    <property type="match status" value="1"/>
</dbReference>
<evidence type="ECO:0000313" key="8">
    <source>
        <dbReference type="EMBL" id="PKI61345.1"/>
    </source>
</evidence>
<feature type="repeat" description="Pumilio" evidence="6">
    <location>
        <begin position="41"/>
        <end position="76"/>
    </location>
</feature>
<comment type="subcellular location">
    <subcellularLocation>
        <location evidence="1">Cytoplasm</location>
    </subcellularLocation>
</comment>
<evidence type="ECO:0000256" key="4">
    <source>
        <dbReference type="ARBA" id="ARBA00022845"/>
    </source>
</evidence>
<dbReference type="InterPro" id="IPR033133">
    <property type="entry name" value="PUM-HD"/>
</dbReference>
<feature type="repeat" description="Pumilio" evidence="6">
    <location>
        <begin position="149"/>
        <end position="186"/>
    </location>
</feature>